<sequence>MPSGDRRSVGELLADSDLLARELLADPAAEVAAGLVRSWPGMIQAAVRVWAALPTALAPAEVDPMARLAGIGAGVGQNISRAAWPGPGLPDERLFEVGANLARAAFLVERYGGDVQPTTPAVRGDLAAARARVIHTLYVATHATTIAVRTQAAYQEHESHRRRPRGRRVRTAELRVLEALADRLTSFEEIASRYVTSHPVTMVALGEVRAEQPPGRLPSVLQHWDAQVHRTFGSRVDLPDVVRVARVNALVASATGALAAAAGDLAVADRPAAARLSDTAGSLEVVWTQLAELTGQFVGPDARTDPLLVRAAAGTRAAVRDVACGPIGFKQPQQLTDPSNLLGIVQALQQSLASSIDVAYLVSDMAADPARLTTTARSSRAPAAEASKAGLLESTQPHATSPGSGRLAVMRRPLPSDARDEIDMLVATAVSASRRAASITLEPEQTRELSGPSQQRRRTRPQPMPAHNRSVRTAPAPFTR</sequence>
<feature type="region of interest" description="Disordered" evidence="1">
    <location>
        <begin position="372"/>
        <end position="409"/>
    </location>
</feature>
<organism evidence="2 3">
    <name type="scientific">Friedmanniella luteola</name>
    <dbReference type="NCBI Taxonomy" id="546871"/>
    <lineage>
        <taxon>Bacteria</taxon>
        <taxon>Bacillati</taxon>
        <taxon>Actinomycetota</taxon>
        <taxon>Actinomycetes</taxon>
        <taxon>Propionibacteriales</taxon>
        <taxon>Nocardioidaceae</taxon>
        <taxon>Friedmanniella</taxon>
    </lineage>
</organism>
<dbReference type="RefSeq" id="WP_157720489.1">
    <property type="nucleotide sequence ID" value="NZ_LT629749.1"/>
</dbReference>
<reference evidence="2 3" key="1">
    <citation type="submission" date="2016-10" db="EMBL/GenBank/DDBJ databases">
        <authorList>
            <person name="de Groot N.N."/>
        </authorList>
    </citation>
    <scope>NUCLEOTIDE SEQUENCE [LARGE SCALE GENOMIC DNA]</scope>
    <source>
        <strain evidence="2 3">DSM 21741</strain>
    </source>
</reference>
<keyword evidence="3" id="KW-1185">Reference proteome</keyword>
<feature type="compositionally biased region" description="Polar residues" evidence="1">
    <location>
        <begin position="393"/>
        <end position="403"/>
    </location>
</feature>
<feature type="compositionally biased region" description="Low complexity" evidence="1">
    <location>
        <begin position="372"/>
        <end position="389"/>
    </location>
</feature>
<gene>
    <name evidence="2" type="ORF">SAMN04488543_2753</name>
</gene>
<feature type="region of interest" description="Disordered" evidence="1">
    <location>
        <begin position="433"/>
        <end position="480"/>
    </location>
</feature>
<dbReference type="OrthoDB" id="4849091at2"/>
<dbReference type="Proteomes" id="UP000199092">
    <property type="component" value="Chromosome I"/>
</dbReference>
<protein>
    <submittedName>
        <fullName evidence="2">Uncharacterized protein</fullName>
    </submittedName>
</protein>
<accession>A0A1H1WJ77</accession>
<name>A0A1H1WJ77_9ACTN</name>
<evidence type="ECO:0000256" key="1">
    <source>
        <dbReference type="SAM" id="MobiDB-lite"/>
    </source>
</evidence>
<evidence type="ECO:0000313" key="3">
    <source>
        <dbReference type="Proteomes" id="UP000199092"/>
    </source>
</evidence>
<dbReference type="AlphaFoldDB" id="A0A1H1WJ77"/>
<dbReference type="EMBL" id="LT629749">
    <property type="protein sequence ID" value="SDS97367.1"/>
    <property type="molecule type" value="Genomic_DNA"/>
</dbReference>
<proteinExistence type="predicted"/>
<evidence type="ECO:0000313" key="2">
    <source>
        <dbReference type="EMBL" id="SDS97367.1"/>
    </source>
</evidence>